<dbReference type="GO" id="GO:0016491">
    <property type="term" value="F:oxidoreductase activity"/>
    <property type="evidence" value="ECO:0007669"/>
    <property type="project" value="UniProtKB-KW"/>
</dbReference>
<dbReference type="PANTHER" id="PTHR44154">
    <property type="entry name" value="QUINONE OXIDOREDUCTASE"/>
    <property type="match status" value="1"/>
</dbReference>
<dbReference type="InterPro" id="IPR036291">
    <property type="entry name" value="NAD(P)-bd_dom_sf"/>
</dbReference>
<dbReference type="InterPro" id="IPR014182">
    <property type="entry name" value="ADH_Zn_typ-1"/>
</dbReference>
<dbReference type="InterPro" id="IPR020843">
    <property type="entry name" value="ER"/>
</dbReference>
<keyword evidence="2" id="KW-0560">Oxidoreductase</keyword>
<proteinExistence type="inferred from homology"/>
<evidence type="ECO:0000313" key="4">
    <source>
        <dbReference type="EMBL" id="RMB61380.1"/>
    </source>
</evidence>
<dbReference type="GO" id="GO:0008270">
    <property type="term" value="F:zinc ion binding"/>
    <property type="evidence" value="ECO:0007669"/>
    <property type="project" value="InterPro"/>
</dbReference>
<keyword evidence="2" id="KW-0862">Zinc</keyword>
<dbReference type="InterPro" id="IPR011032">
    <property type="entry name" value="GroES-like_sf"/>
</dbReference>
<dbReference type="PANTHER" id="PTHR44154:SF1">
    <property type="entry name" value="QUINONE OXIDOREDUCTASE"/>
    <property type="match status" value="1"/>
</dbReference>
<keyword evidence="1" id="KW-0521">NADP</keyword>
<dbReference type="RefSeq" id="WP_121899928.1">
    <property type="nucleotide sequence ID" value="NZ_REFW01000001.1"/>
</dbReference>
<dbReference type="InterPro" id="IPR013154">
    <property type="entry name" value="ADH-like_N"/>
</dbReference>
<dbReference type="Proteomes" id="UP000275256">
    <property type="component" value="Unassembled WGS sequence"/>
</dbReference>
<evidence type="ECO:0000256" key="1">
    <source>
        <dbReference type="ARBA" id="ARBA00022857"/>
    </source>
</evidence>
<feature type="domain" description="Enoyl reductase (ER)" evidence="3">
    <location>
        <begin position="22"/>
        <end position="339"/>
    </location>
</feature>
<dbReference type="SUPFAM" id="SSF50129">
    <property type="entry name" value="GroES-like"/>
    <property type="match status" value="1"/>
</dbReference>
<sequence>MSTPDATTQSRTVRAVAALKPGDVDAPSSFADVEVELGPTGEHDLLVEVRAVSVNPVDLKTRVAFDTATAPKILGYDAAGVVVETGSAVTAFAVGDEVYYAGTLARPGTNAERHLVDERIVGHKPSSLSFTEAAAVPLTTITAWETLFDRMQLTSESSGTLLVVGGAGGVGSMVTQLARQLTQVTIIATASRDESREWALAMGAHHVVNHHNLREEVMAVAPAGVDHIFSPFSAGNEQVYADLMPVHGQVVAIDGPKGFDVGPLKAKAQTWHWESMFARPLFDPTSTAQRELLDAAAQMFDAGTLRTTLTRTLHGVTAETLREAHRQLEGSTMVGKLVLEG</sequence>
<accession>A0A3M0G8M5</accession>
<dbReference type="SUPFAM" id="SSF51735">
    <property type="entry name" value="NAD(P)-binding Rossmann-fold domains"/>
    <property type="match status" value="1"/>
</dbReference>
<evidence type="ECO:0000256" key="2">
    <source>
        <dbReference type="RuleBase" id="RU364000"/>
    </source>
</evidence>
<dbReference type="Pfam" id="PF13602">
    <property type="entry name" value="ADH_zinc_N_2"/>
    <property type="match status" value="1"/>
</dbReference>
<evidence type="ECO:0000313" key="5">
    <source>
        <dbReference type="Proteomes" id="UP000275256"/>
    </source>
</evidence>
<dbReference type="InterPro" id="IPR051603">
    <property type="entry name" value="Zinc-ADH_QOR/CCCR"/>
</dbReference>
<dbReference type="EMBL" id="REFW01000001">
    <property type="protein sequence ID" value="RMB61380.1"/>
    <property type="molecule type" value="Genomic_DNA"/>
</dbReference>
<dbReference type="Pfam" id="PF08240">
    <property type="entry name" value="ADH_N"/>
    <property type="match status" value="1"/>
</dbReference>
<reference evidence="4 5" key="1">
    <citation type="submission" date="2018-10" db="EMBL/GenBank/DDBJ databases">
        <title>Tessaracoccus antarcticuss sp. nov., isolated from sediment.</title>
        <authorList>
            <person name="Zhou L.Y."/>
            <person name="Du Z.J."/>
        </authorList>
    </citation>
    <scope>NUCLEOTIDE SEQUENCE [LARGE SCALE GENOMIC DNA]</scope>
    <source>
        <strain evidence="4 5">JDX10</strain>
    </source>
</reference>
<keyword evidence="2" id="KW-0479">Metal-binding</keyword>
<dbReference type="OrthoDB" id="9801186at2"/>
<dbReference type="AlphaFoldDB" id="A0A3M0G8M5"/>
<keyword evidence="5" id="KW-1185">Reference proteome</keyword>
<evidence type="ECO:0000259" key="3">
    <source>
        <dbReference type="SMART" id="SM00829"/>
    </source>
</evidence>
<gene>
    <name evidence="4" type="ORF">EAX62_01600</name>
</gene>
<dbReference type="SMART" id="SM00829">
    <property type="entry name" value="PKS_ER"/>
    <property type="match status" value="1"/>
</dbReference>
<dbReference type="Gene3D" id="3.90.180.10">
    <property type="entry name" value="Medium-chain alcohol dehydrogenases, catalytic domain"/>
    <property type="match status" value="1"/>
</dbReference>
<comment type="similarity">
    <text evidence="2">Belongs to the zinc-containing alcohol dehydrogenase family. Quinone oxidoreductase subfamily.</text>
</comment>
<dbReference type="NCBIfam" id="TIGR02817">
    <property type="entry name" value="adh_fam_1"/>
    <property type="match status" value="1"/>
</dbReference>
<comment type="caution">
    <text evidence="4">The sequence shown here is derived from an EMBL/GenBank/DDBJ whole genome shotgun (WGS) entry which is preliminary data.</text>
</comment>
<dbReference type="Gene3D" id="3.40.50.720">
    <property type="entry name" value="NAD(P)-binding Rossmann-like Domain"/>
    <property type="match status" value="1"/>
</dbReference>
<protein>
    <recommendedName>
        <fullName evidence="2">Zinc-type alcohol dehydrogenase-like protein</fullName>
    </recommendedName>
</protein>
<organism evidence="4 5">
    <name type="scientific">Tessaracoccus antarcticus</name>
    <dbReference type="NCBI Taxonomy" id="2479848"/>
    <lineage>
        <taxon>Bacteria</taxon>
        <taxon>Bacillati</taxon>
        <taxon>Actinomycetota</taxon>
        <taxon>Actinomycetes</taxon>
        <taxon>Propionibacteriales</taxon>
        <taxon>Propionibacteriaceae</taxon>
        <taxon>Tessaracoccus</taxon>
    </lineage>
</organism>
<dbReference type="CDD" id="cd08252">
    <property type="entry name" value="AL_MDR"/>
    <property type="match status" value="1"/>
</dbReference>
<name>A0A3M0G8M5_9ACTN</name>